<proteinExistence type="predicted"/>
<dbReference type="InterPro" id="IPR003118">
    <property type="entry name" value="Pointed_dom"/>
</dbReference>
<dbReference type="InterPro" id="IPR013761">
    <property type="entry name" value="SAM/pointed_sf"/>
</dbReference>
<reference evidence="3" key="1">
    <citation type="journal article" date="2011" name="Genome Res.">
        <title>Phylogeny-wide analysis of social amoeba genomes highlights ancient origins for complex intercellular communication.</title>
        <authorList>
            <person name="Heidel A.J."/>
            <person name="Lawal H.M."/>
            <person name="Felder M."/>
            <person name="Schilde C."/>
            <person name="Helps N.R."/>
            <person name="Tunggal B."/>
            <person name="Rivero F."/>
            <person name="John U."/>
            <person name="Schleicher M."/>
            <person name="Eichinger L."/>
            <person name="Platzer M."/>
            <person name="Noegel A.A."/>
            <person name="Schaap P."/>
            <person name="Gloeckner G."/>
        </authorList>
    </citation>
    <scope>NUCLEOTIDE SEQUENCE [LARGE SCALE GENOMIC DNA]</scope>
    <source>
        <strain evidence="3">SH3</strain>
    </source>
</reference>
<dbReference type="SUPFAM" id="SSF47769">
    <property type="entry name" value="SAM/Pointed domain"/>
    <property type="match status" value="1"/>
</dbReference>
<feature type="domain" description="PNT" evidence="1">
    <location>
        <begin position="4"/>
        <end position="72"/>
    </location>
</feature>
<dbReference type="Pfam" id="PF02198">
    <property type="entry name" value="SAM_PNT"/>
    <property type="match status" value="1"/>
</dbReference>
<keyword evidence="3" id="KW-1185">Reference proteome</keyword>
<evidence type="ECO:0000259" key="1">
    <source>
        <dbReference type="Pfam" id="PF02198"/>
    </source>
</evidence>
<dbReference type="GO" id="GO:0043565">
    <property type="term" value="F:sequence-specific DNA binding"/>
    <property type="evidence" value="ECO:0007669"/>
    <property type="project" value="InterPro"/>
</dbReference>
<evidence type="ECO:0000313" key="2">
    <source>
        <dbReference type="EMBL" id="EGG18089.1"/>
    </source>
</evidence>
<name>F4Q269_CACFS</name>
<dbReference type="GeneID" id="14870039"/>
<gene>
    <name evidence="2" type="ORF">DFA_06756</name>
</gene>
<dbReference type="RefSeq" id="XP_004366130.1">
    <property type="nucleotide sequence ID" value="XM_004366073.1"/>
</dbReference>
<protein>
    <recommendedName>
        <fullName evidence="1">PNT domain-containing protein</fullName>
    </recommendedName>
</protein>
<organism evidence="2 3">
    <name type="scientific">Cavenderia fasciculata</name>
    <name type="common">Slime mold</name>
    <name type="synonym">Dictyostelium fasciculatum</name>
    <dbReference type="NCBI Taxonomy" id="261658"/>
    <lineage>
        <taxon>Eukaryota</taxon>
        <taxon>Amoebozoa</taxon>
        <taxon>Evosea</taxon>
        <taxon>Eumycetozoa</taxon>
        <taxon>Dictyostelia</taxon>
        <taxon>Acytosteliales</taxon>
        <taxon>Cavenderiaceae</taxon>
        <taxon>Cavenderia</taxon>
    </lineage>
</organism>
<dbReference type="AlphaFoldDB" id="F4Q269"/>
<dbReference type="Gene3D" id="1.10.150.50">
    <property type="entry name" value="Transcription Factor, Ets-1"/>
    <property type="match status" value="1"/>
</dbReference>
<evidence type="ECO:0000313" key="3">
    <source>
        <dbReference type="Proteomes" id="UP000007797"/>
    </source>
</evidence>
<dbReference type="EMBL" id="GL883020">
    <property type="protein sequence ID" value="EGG18089.1"/>
    <property type="molecule type" value="Genomic_DNA"/>
</dbReference>
<dbReference type="KEGG" id="dfa:DFA_06756"/>
<accession>F4Q269</accession>
<dbReference type="Proteomes" id="UP000007797">
    <property type="component" value="Unassembled WGS sequence"/>
</dbReference>
<sequence>MSDQATWLNTDPSQWTTKDSTAWLEYFKKDSPAAEEKFDQFKWKGPILLSWSKDTFIEKSAEYGSALYDHLHSRTKVPAPSPQGKTLITISLLFIRLVHTLMMIRQIPSLPFFTI</sequence>